<protein>
    <submittedName>
        <fullName evidence="1">Uncharacterized protein</fullName>
    </submittedName>
</protein>
<reference evidence="1 2" key="1">
    <citation type="submission" date="2015-05" db="EMBL/GenBank/DDBJ databases">
        <title>Distinctive expansion of gene families associated with plant cell wall degradation and secondary metabolism in the genomes of grapevine trunk pathogens.</title>
        <authorList>
            <person name="Lawrence D.P."/>
            <person name="Travadon R."/>
            <person name="Rolshausen P.E."/>
            <person name="Baumgartner K."/>
        </authorList>
    </citation>
    <scope>NUCLEOTIDE SEQUENCE [LARGE SCALE GENOMIC DNA]</scope>
    <source>
        <strain evidence="1">DA912</strain>
    </source>
</reference>
<comment type="caution">
    <text evidence="1">The sequence shown here is derived from an EMBL/GenBank/DDBJ whole genome shotgun (WGS) entry which is preliminary data.</text>
</comment>
<dbReference type="AlphaFoldDB" id="A0A0G2FR37"/>
<evidence type="ECO:0000313" key="2">
    <source>
        <dbReference type="Proteomes" id="UP000034680"/>
    </source>
</evidence>
<dbReference type="EMBL" id="LCUC01000116">
    <property type="protein sequence ID" value="KKY36471.1"/>
    <property type="molecule type" value="Genomic_DNA"/>
</dbReference>
<name>A0A0G2FR37_9PEZI</name>
<proteinExistence type="predicted"/>
<reference evidence="1 2" key="2">
    <citation type="submission" date="2015-05" db="EMBL/GenBank/DDBJ databases">
        <authorList>
            <person name="Morales-Cruz A."/>
            <person name="Amrine K.C."/>
            <person name="Cantu D."/>
        </authorList>
    </citation>
    <scope>NUCLEOTIDE SEQUENCE [LARGE SCALE GENOMIC DNA]</scope>
    <source>
        <strain evidence="1">DA912</strain>
    </source>
</reference>
<dbReference type="Proteomes" id="UP000034680">
    <property type="component" value="Unassembled WGS sequence"/>
</dbReference>
<evidence type="ECO:0000313" key="1">
    <source>
        <dbReference type="EMBL" id="KKY36471.1"/>
    </source>
</evidence>
<sequence length="233" mass="26969">MANQSKEDNGIVPSNTLVSKLLAVLPVEIRLHIYEDVFRGSRIYAEARPAYWSSTVIDSALNPPFDSDDFSQVLRTIPVFSRPRIREIWCKGFREYPGLNFKQFVDRFARVERLVMEPAFLYVSRRFYRESTWSAGMVINRAQRDLRKCFPMFGPDGLTNIRGDIQVLQRVQFPVIVRSRGMQIRLAAKDKTYPAKVRLQSVSVKIFFINHFKGLMVEGNLETPDEVGFQKVL</sequence>
<gene>
    <name evidence="1" type="ORF">UCDDA912_g03542</name>
</gene>
<dbReference type="OrthoDB" id="5209038at2759"/>
<accession>A0A0G2FR37</accession>
<organism evidence="1 2">
    <name type="scientific">Diaporthe ampelina</name>
    <dbReference type="NCBI Taxonomy" id="1214573"/>
    <lineage>
        <taxon>Eukaryota</taxon>
        <taxon>Fungi</taxon>
        <taxon>Dikarya</taxon>
        <taxon>Ascomycota</taxon>
        <taxon>Pezizomycotina</taxon>
        <taxon>Sordariomycetes</taxon>
        <taxon>Sordariomycetidae</taxon>
        <taxon>Diaporthales</taxon>
        <taxon>Diaporthaceae</taxon>
        <taxon>Diaporthe</taxon>
    </lineage>
</organism>
<keyword evidence="2" id="KW-1185">Reference proteome</keyword>